<evidence type="ECO:0000313" key="3">
    <source>
        <dbReference type="Proteomes" id="UP000187209"/>
    </source>
</evidence>
<name>A0A1R2BIN3_9CILI</name>
<evidence type="ECO:0000313" key="2">
    <source>
        <dbReference type="EMBL" id="OMJ76601.1"/>
    </source>
</evidence>
<dbReference type="OrthoDB" id="322015at2759"/>
<organism evidence="2 3">
    <name type="scientific">Stentor coeruleus</name>
    <dbReference type="NCBI Taxonomy" id="5963"/>
    <lineage>
        <taxon>Eukaryota</taxon>
        <taxon>Sar</taxon>
        <taxon>Alveolata</taxon>
        <taxon>Ciliophora</taxon>
        <taxon>Postciliodesmatophora</taxon>
        <taxon>Heterotrichea</taxon>
        <taxon>Heterotrichida</taxon>
        <taxon>Stentoridae</taxon>
        <taxon>Stentor</taxon>
    </lineage>
</organism>
<proteinExistence type="predicted"/>
<dbReference type="Gene3D" id="3.40.50.150">
    <property type="entry name" value="Vaccinia Virus protein VP39"/>
    <property type="match status" value="1"/>
</dbReference>
<accession>A0A1R2BIN3</accession>
<dbReference type="InterPro" id="IPR029063">
    <property type="entry name" value="SAM-dependent_MTases_sf"/>
</dbReference>
<gene>
    <name evidence="2" type="ORF">SteCoe_24011</name>
</gene>
<sequence>MIKVLILLITTNAFAKIKCESFESCNNLHPAPETQLYSLETLQNSFYSILIEIVLNSKLSVHEFRYEAYKSIIKYFTLNFPKILVETGTSRYGEKACDVEGCSTLIFGHIAKYISAKLYSIDINEESRKGAQSIIDKYHENIELIDSESIDYLTHFDYGLIDFLYLDSQEFDVDVEPSQKHYLKEISAAYPKLSKNAAVMIDDCGFHKIGNCDLVQEFLIERGWKIHFNEYLRIFTRF</sequence>
<dbReference type="AlphaFoldDB" id="A0A1R2BIN3"/>
<protein>
    <recommendedName>
        <fullName evidence="4">Methyltransferase domain-containing protein</fullName>
    </recommendedName>
</protein>
<evidence type="ECO:0000256" key="1">
    <source>
        <dbReference type="SAM" id="SignalP"/>
    </source>
</evidence>
<dbReference type="EMBL" id="MPUH01000623">
    <property type="protein sequence ID" value="OMJ76601.1"/>
    <property type="molecule type" value="Genomic_DNA"/>
</dbReference>
<comment type="caution">
    <text evidence="2">The sequence shown here is derived from an EMBL/GenBank/DDBJ whole genome shotgun (WGS) entry which is preliminary data.</text>
</comment>
<feature type="signal peptide" evidence="1">
    <location>
        <begin position="1"/>
        <end position="15"/>
    </location>
</feature>
<dbReference type="Pfam" id="PF13578">
    <property type="entry name" value="Methyltransf_24"/>
    <property type="match status" value="1"/>
</dbReference>
<keyword evidence="3" id="KW-1185">Reference proteome</keyword>
<feature type="chain" id="PRO_5013045590" description="Methyltransferase domain-containing protein" evidence="1">
    <location>
        <begin position="16"/>
        <end position="238"/>
    </location>
</feature>
<keyword evidence="1" id="KW-0732">Signal</keyword>
<reference evidence="2 3" key="1">
    <citation type="submission" date="2016-11" db="EMBL/GenBank/DDBJ databases">
        <title>The macronuclear genome of Stentor coeruleus: a giant cell with tiny introns.</title>
        <authorList>
            <person name="Slabodnick M."/>
            <person name="Ruby J.G."/>
            <person name="Reiff S.B."/>
            <person name="Swart E.C."/>
            <person name="Gosai S."/>
            <person name="Prabakaran S."/>
            <person name="Witkowska E."/>
            <person name="Larue G.E."/>
            <person name="Fisher S."/>
            <person name="Freeman R.M."/>
            <person name="Gunawardena J."/>
            <person name="Chu W."/>
            <person name="Stover N.A."/>
            <person name="Gregory B.D."/>
            <person name="Nowacki M."/>
            <person name="Derisi J."/>
            <person name="Roy S.W."/>
            <person name="Marshall W.F."/>
            <person name="Sood P."/>
        </authorList>
    </citation>
    <scope>NUCLEOTIDE SEQUENCE [LARGE SCALE GENOMIC DNA]</scope>
    <source>
        <strain evidence="2">WM001</strain>
    </source>
</reference>
<dbReference type="SUPFAM" id="SSF53335">
    <property type="entry name" value="S-adenosyl-L-methionine-dependent methyltransferases"/>
    <property type="match status" value="1"/>
</dbReference>
<dbReference type="Proteomes" id="UP000187209">
    <property type="component" value="Unassembled WGS sequence"/>
</dbReference>
<evidence type="ECO:0008006" key="4">
    <source>
        <dbReference type="Google" id="ProtNLM"/>
    </source>
</evidence>